<dbReference type="InterPro" id="IPR006674">
    <property type="entry name" value="HD_domain"/>
</dbReference>
<keyword evidence="5" id="KW-0479">Metal-binding</keyword>
<dbReference type="Pfam" id="PF01743">
    <property type="entry name" value="PolyA_pol"/>
    <property type="match status" value="1"/>
</dbReference>
<dbReference type="SUPFAM" id="SSF81301">
    <property type="entry name" value="Nucleotidyltransferase"/>
    <property type="match status" value="1"/>
</dbReference>
<dbReference type="RefSeq" id="WP_018359585.1">
    <property type="nucleotide sequence ID" value="NZ_UGTI01000001.1"/>
</dbReference>
<gene>
    <name evidence="15" type="primary">cca</name>
    <name evidence="15" type="ORF">NCTC13100_00264</name>
</gene>
<evidence type="ECO:0000259" key="14">
    <source>
        <dbReference type="Pfam" id="PF12627"/>
    </source>
</evidence>
<keyword evidence="4 15" id="KW-0548">Nucleotidyltransferase</keyword>
<dbReference type="GO" id="GO:0005524">
    <property type="term" value="F:ATP binding"/>
    <property type="evidence" value="ECO:0007669"/>
    <property type="project" value="UniProtKB-KW"/>
</dbReference>
<keyword evidence="10 11" id="KW-0694">RNA-binding</keyword>
<dbReference type="PANTHER" id="PTHR47545:SF1">
    <property type="entry name" value="MULTIFUNCTIONAL CCA PROTEIN"/>
    <property type="match status" value="1"/>
</dbReference>
<evidence type="ECO:0000256" key="1">
    <source>
        <dbReference type="ARBA" id="ARBA00001946"/>
    </source>
</evidence>
<dbReference type="GO" id="GO:0042245">
    <property type="term" value="P:RNA repair"/>
    <property type="evidence" value="ECO:0007669"/>
    <property type="project" value="UniProtKB-KW"/>
</dbReference>
<keyword evidence="8" id="KW-0067">ATP-binding</keyword>
<keyword evidence="3" id="KW-0819">tRNA processing</keyword>
<dbReference type="AlphaFoldDB" id="A0A379DFM5"/>
<dbReference type="InterPro" id="IPR032828">
    <property type="entry name" value="PolyA_RNA-bd"/>
</dbReference>
<dbReference type="GO" id="GO:0008033">
    <property type="term" value="P:tRNA processing"/>
    <property type="evidence" value="ECO:0007669"/>
    <property type="project" value="UniProtKB-KW"/>
</dbReference>
<organism evidence="15 16">
    <name type="scientific">Porphyromonas macacae</name>
    <dbReference type="NCBI Taxonomy" id="28115"/>
    <lineage>
        <taxon>Bacteria</taxon>
        <taxon>Pseudomonadati</taxon>
        <taxon>Bacteroidota</taxon>
        <taxon>Bacteroidia</taxon>
        <taxon>Bacteroidales</taxon>
        <taxon>Porphyromonadaceae</taxon>
        <taxon>Porphyromonas</taxon>
    </lineage>
</organism>
<keyword evidence="6" id="KW-0547">Nucleotide-binding</keyword>
<feature type="domain" description="tRNA nucleotidyltransferase/poly(A) polymerase RNA and SrmB- binding" evidence="14">
    <location>
        <begin position="186"/>
        <end position="244"/>
    </location>
</feature>
<evidence type="ECO:0000259" key="12">
    <source>
        <dbReference type="Pfam" id="PF01743"/>
    </source>
</evidence>
<dbReference type="InterPro" id="IPR006675">
    <property type="entry name" value="HDIG_dom"/>
</dbReference>
<dbReference type="Gene3D" id="3.30.460.10">
    <property type="entry name" value="Beta Polymerase, domain 2"/>
    <property type="match status" value="1"/>
</dbReference>
<sequence>MTDEELILSRIDNKILRLVSESADEIGVEAYVVGGYVRDIFLRRPSDDIDIVSVGKGIDLAQAVAGKLGKAARLSVFKRFGTAQVKYHKMELEFVGARRESYSSDSRKPVVEDGTLQDDLERRDFTINALAVCLNGSRFGELIDMFDGLPDMDDQLLRTPLDPEITFSDDPLRMMRAIRFASQLAFTLDNEVFEAIKTNAHRIDIVSAERIIAELNKIMLSPRPSIGLELFEKTGLMARILPELLDLKGAETKEGIGHKDNLTHTYKVVDNLAKMLLQRERQEKDLYLLWGALLHDIGKPRTKKFDRNLGWTFHNHNYVGMRMVHKIFRRIKMPLDQKMHYVEKLVELHMRPAALVDEGVTDSAVRRLLFEAGDDIDDLMLLVEADITSKNPDKVRRYLDNYAIVRQKLKEIEEKDRIRNFQPPIMGEQIMKTFNLPPCEEVGRIKDAIKDAILDGIIPNEYEAAYEYMLKKAASLGLKPIKP</sequence>
<dbReference type="NCBIfam" id="TIGR00277">
    <property type="entry name" value="HDIG"/>
    <property type="match status" value="1"/>
</dbReference>
<dbReference type="InterPro" id="IPR003607">
    <property type="entry name" value="HD/PDEase_dom"/>
</dbReference>
<evidence type="ECO:0000256" key="7">
    <source>
        <dbReference type="ARBA" id="ARBA00022800"/>
    </source>
</evidence>
<keyword evidence="2 11" id="KW-0808">Transferase</keyword>
<dbReference type="GO" id="GO:0004810">
    <property type="term" value="F:CCA tRNA nucleotidyltransferase activity"/>
    <property type="evidence" value="ECO:0007669"/>
    <property type="project" value="UniProtKB-EC"/>
</dbReference>
<dbReference type="PANTHER" id="PTHR47545">
    <property type="entry name" value="MULTIFUNCTIONAL CCA PROTEIN"/>
    <property type="match status" value="1"/>
</dbReference>
<dbReference type="InterPro" id="IPR043519">
    <property type="entry name" value="NT_sf"/>
</dbReference>
<dbReference type="GO" id="GO:0046872">
    <property type="term" value="F:metal ion binding"/>
    <property type="evidence" value="ECO:0007669"/>
    <property type="project" value="UniProtKB-KW"/>
</dbReference>
<dbReference type="Proteomes" id="UP000254263">
    <property type="component" value="Unassembled WGS sequence"/>
</dbReference>
<name>A0A379DFM5_9PORP</name>
<evidence type="ECO:0000256" key="10">
    <source>
        <dbReference type="ARBA" id="ARBA00022884"/>
    </source>
</evidence>
<dbReference type="CDD" id="cd05398">
    <property type="entry name" value="NT_ClassII-CCAase"/>
    <property type="match status" value="1"/>
</dbReference>
<evidence type="ECO:0000256" key="5">
    <source>
        <dbReference type="ARBA" id="ARBA00022723"/>
    </source>
</evidence>
<dbReference type="EC" id="2.7.7.72" evidence="15"/>
<keyword evidence="7" id="KW-0692">RNA repair</keyword>
<proteinExistence type="inferred from homology"/>
<dbReference type="Gene3D" id="1.10.3090.10">
    <property type="entry name" value="cca-adding enzyme, domain 2"/>
    <property type="match status" value="1"/>
</dbReference>
<dbReference type="SUPFAM" id="SSF81891">
    <property type="entry name" value="Poly A polymerase C-terminal region-like"/>
    <property type="match status" value="1"/>
</dbReference>
<dbReference type="Pfam" id="PF01966">
    <property type="entry name" value="HD"/>
    <property type="match status" value="1"/>
</dbReference>
<dbReference type="Pfam" id="PF12627">
    <property type="entry name" value="PolyA_pol_RNAbd"/>
    <property type="match status" value="1"/>
</dbReference>
<feature type="domain" description="Poly A polymerase head" evidence="12">
    <location>
        <begin position="30"/>
        <end position="158"/>
    </location>
</feature>
<evidence type="ECO:0000256" key="9">
    <source>
        <dbReference type="ARBA" id="ARBA00022842"/>
    </source>
</evidence>
<keyword evidence="9" id="KW-0460">Magnesium</keyword>
<protein>
    <submittedName>
        <fullName evidence="15">CCA-adding enzyme</fullName>
        <ecNumber evidence="15">2.7.7.72</ecNumber>
    </submittedName>
</protein>
<reference evidence="15 16" key="1">
    <citation type="submission" date="2018-06" db="EMBL/GenBank/DDBJ databases">
        <authorList>
            <consortium name="Pathogen Informatics"/>
            <person name="Doyle S."/>
        </authorList>
    </citation>
    <scope>NUCLEOTIDE SEQUENCE [LARGE SCALE GENOMIC DNA]</scope>
    <source>
        <strain evidence="15 16">NCTC13100</strain>
    </source>
</reference>
<dbReference type="CDD" id="cd00077">
    <property type="entry name" value="HDc"/>
    <property type="match status" value="1"/>
</dbReference>
<dbReference type="FunFam" id="3.30.460.10:FF:000033">
    <property type="entry name" value="Poly A polymerase head domain protein"/>
    <property type="match status" value="1"/>
</dbReference>
<comment type="cofactor">
    <cofactor evidence="1">
        <name>Mg(2+)</name>
        <dbReference type="ChEBI" id="CHEBI:18420"/>
    </cofactor>
</comment>
<evidence type="ECO:0000259" key="13">
    <source>
        <dbReference type="Pfam" id="PF01966"/>
    </source>
</evidence>
<evidence type="ECO:0000256" key="8">
    <source>
        <dbReference type="ARBA" id="ARBA00022840"/>
    </source>
</evidence>
<evidence type="ECO:0000256" key="11">
    <source>
        <dbReference type="RuleBase" id="RU003953"/>
    </source>
</evidence>
<evidence type="ECO:0000256" key="6">
    <source>
        <dbReference type="ARBA" id="ARBA00022741"/>
    </source>
</evidence>
<evidence type="ECO:0000313" key="15">
    <source>
        <dbReference type="EMBL" id="SUB77149.1"/>
    </source>
</evidence>
<evidence type="ECO:0000313" key="16">
    <source>
        <dbReference type="Proteomes" id="UP000254263"/>
    </source>
</evidence>
<dbReference type="GO" id="GO:0003723">
    <property type="term" value="F:RNA binding"/>
    <property type="evidence" value="ECO:0007669"/>
    <property type="project" value="UniProtKB-KW"/>
</dbReference>
<evidence type="ECO:0000256" key="2">
    <source>
        <dbReference type="ARBA" id="ARBA00022679"/>
    </source>
</evidence>
<feature type="domain" description="HD" evidence="13">
    <location>
        <begin position="262"/>
        <end position="353"/>
    </location>
</feature>
<evidence type="ECO:0000256" key="3">
    <source>
        <dbReference type="ARBA" id="ARBA00022694"/>
    </source>
</evidence>
<evidence type="ECO:0000256" key="4">
    <source>
        <dbReference type="ARBA" id="ARBA00022695"/>
    </source>
</evidence>
<comment type="similarity">
    <text evidence="11">Belongs to the tRNA nucleotidyltransferase/poly(A) polymerase family.</text>
</comment>
<dbReference type="InterPro" id="IPR002646">
    <property type="entry name" value="PolA_pol_head_dom"/>
</dbReference>
<dbReference type="EMBL" id="UGTI01000001">
    <property type="protein sequence ID" value="SUB77149.1"/>
    <property type="molecule type" value="Genomic_DNA"/>
</dbReference>
<accession>A0A379DFM5</accession>
<dbReference type="InterPro" id="IPR050124">
    <property type="entry name" value="tRNA_CCA-adding_enzyme"/>
</dbReference>